<evidence type="ECO:0000313" key="3">
    <source>
        <dbReference type="Proteomes" id="UP000789405"/>
    </source>
</evidence>
<name>A0A9N9N8S4_9GLOM</name>
<dbReference type="OrthoDB" id="2338404at2759"/>
<feature type="compositionally biased region" description="Acidic residues" evidence="1">
    <location>
        <begin position="831"/>
        <end position="843"/>
    </location>
</feature>
<evidence type="ECO:0000256" key="1">
    <source>
        <dbReference type="SAM" id="MobiDB-lite"/>
    </source>
</evidence>
<reference evidence="2" key="1">
    <citation type="submission" date="2021-06" db="EMBL/GenBank/DDBJ databases">
        <authorList>
            <person name="Kallberg Y."/>
            <person name="Tangrot J."/>
            <person name="Rosling A."/>
        </authorList>
    </citation>
    <scope>NUCLEOTIDE SEQUENCE</scope>
    <source>
        <strain evidence="2">MA453B</strain>
    </source>
</reference>
<gene>
    <name evidence="2" type="ORF">DERYTH_LOCUS13616</name>
</gene>
<organism evidence="2 3">
    <name type="scientific">Dentiscutata erythropus</name>
    <dbReference type="NCBI Taxonomy" id="1348616"/>
    <lineage>
        <taxon>Eukaryota</taxon>
        <taxon>Fungi</taxon>
        <taxon>Fungi incertae sedis</taxon>
        <taxon>Mucoromycota</taxon>
        <taxon>Glomeromycotina</taxon>
        <taxon>Glomeromycetes</taxon>
        <taxon>Diversisporales</taxon>
        <taxon>Gigasporaceae</taxon>
        <taxon>Dentiscutata</taxon>
    </lineage>
</organism>
<accession>A0A9N9N8S4</accession>
<comment type="caution">
    <text evidence="2">The sequence shown here is derived from an EMBL/GenBank/DDBJ whole genome shotgun (WGS) entry which is preliminary data.</text>
</comment>
<feature type="compositionally biased region" description="Basic and acidic residues" evidence="1">
    <location>
        <begin position="373"/>
        <end position="388"/>
    </location>
</feature>
<dbReference type="AlphaFoldDB" id="A0A9N9N8S4"/>
<proteinExistence type="predicted"/>
<keyword evidence="3" id="KW-1185">Reference proteome</keyword>
<sequence>PKEIKLGGIFHINDEQTDNIEQLEKLKHFNNWKIIEQNDLTPLFTLLPKSLISEIQKVNGMKILYHSNLSVHMPKGHNILIHHIQKPLEIQTFNNVKIFASVIVLNKKRPYRNVFVVRVEYNDDENPYIVIHRIGPAKKTFNIFIPYMLVGYEEELPIGKIQDDAIAHVCTEKFVSDGNNTIKHPNLDGDYCWLGCPILKCRENPGYEFGRSKYVISYHFCRHDEENDTTQLCCYGYDAQTDKINNNEALTFEVNCAIFTKNTSEIEEIVRPTEYEWNNKEYTIPPFRGRPSRTFTGNKWELFEHPKPIFASIQYSNNPNNPLFLNIHKKYPIAKSLNNIPDKSRIPIGYIVIGLGNCAIKADMSLKIKRDKPLPHSSIKKEHEEKKLSNSPNIIRNTKMDIDQTKKNRNSRPSAINTDVTYDLKSELKIKDIEKCYAKALVPKDKKELFLLKKHIDIKSFQSLPSKLIEMMLTSTNFSSDNSSIDDIYLEIVYPKIEFFFEKKLMQPTDEIIKAMIDALNNKRPYQELIKVFNMYGYILPQKIILGEKLYNASHFVTHKTINSDEYQLEIEESSDNGSLKLDNLFDLWKNEYGVNINYFMATNKEAISKDIVAKWISACSKHDFESLKVINQSELFPLYEMFEESISQKIKSILEKADRKQVLMSGIVQVHDNKYYHINFSDKMDSSEYQVIAKITKVDETNRQIIAAVDEAIVEIKSTTRTGFLVIIENLDKLNTNTRKLSILNAGTKKVEQNQEDLSLEIPKNTEPSSLIILLYESSLPIQLKNKNRNKNGSIKLNIDYSLLNKNNEFENNEPTNNESKNNESKNSESEDDEFEDDEFENESGKFEDESENTEFEISYFFITDTRISIFL</sequence>
<dbReference type="EMBL" id="CAJVPY010009688">
    <property type="protein sequence ID" value="CAG8711371.1"/>
    <property type="molecule type" value="Genomic_DNA"/>
</dbReference>
<feature type="region of interest" description="Disordered" evidence="1">
    <location>
        <begin position="809"/>
        <end position="853"/>
    </location>
</feature>
<feature type="non-terminal residue" evidence="2">
    <location>
        <position position="1"/>
    </location>
</feature>
<protein>
    <submittedName>
        <fullName evidence="2">18660_t:CDS:1</fullName>
    </submittedName>
</protein>
<dbReference type="Proteomes" id="UP000789405">
    <property type="component" value="Unassembled WGS sequence"/>
</dbReference>
<feature type="region of interest" description="Disordered" evidence="1">
    <location>
        <begin position="373"/>
        <end position="414"/>
    </location>
</feature>
<evidence type="ECO:0000313" key="2">
    <source>
        <dbReference type="EMBL" id="CAG8711371.1"/>
    </source>
</evidence>